<evidence type="ECO:0000256" key="2">
    <source>
        <dbReference type="SAM" id="MobiDB-lite"/>
    </source>
</evidence>
<evidence type="ECO:0000313" key="4">
    <source>
        <dbReference type="EMBL" id="GGK16891.1"/>
    </source>
</evidence>
<organism evidence="4 5">
    <name type="scientific">Pilimelia terevasa</name>
    <dbReference type="NCBI Taxonomy" id="53372"/>
    <lineage>
        <taxon>Bacteria</taxon>
        <taxon>Bacillati</taxon>
        <taxon>Actinomycetota</taxon>
        <taxon>Actinomycetes</taxon>
        <taxon>Micromonosporales</taxon>
        <taxon>Micromonosporaceae</taxon>
        <taxon>Pilimelia</taxon>
    </lineage>
</organism>
<sequence>MTSAAWWRTPVPESVARRPRAVRYRPGGRARALGATVSLCCCLVVTSACEPRTAEEAAAGRVDTLSSAAAADATPPPDPSPPASTPTASPSPTPTPTAATRLVNVRRGVPFARRTVSDPSAAAGSRRVRTEGVRGTAVLTYRVRYSGGRAGTRVLVRRVVVRQPVTEVVAVGTRAAMSCDPNYAGACVPVARDVDCRGGSGDGPAYVSGPVRVVGNDIYGLDRDGDGTGCDSS</sequence>
<evidence type="ECO:0000259" key="3">
    <source>
        <dbReference type="PROSITE" id="PS51109"/>
    </source>
</evidence>
<name>A0A8J3BKB8_9ACTN</name>
<proteinExistence type="predicted"/>
<evidence type="ECO:0000313" key="5">
    <source>
        <dbReference type="Proteomes" id="UP000662200"/>
    </source>
</evidence>
<dbReference type="SMART" id="SM01208">
    <property type="entry name" value="G5"/>
    <property type="match status" value="1"/>
</dbReference>
<accession>A0A8J3BKB8</accession>
<gene>
    <name evidence="4" type="ORF">GCM10010124_06810</name>
</gene>
<reference evidence="4" key="2">
    <citation type="submission" date="2020-09" db="EMBL/GenBank/DDBJ databases">
        <authorList>
            <person name="Sun Q."/>
            <person name="Ohkuma M."/>
        </authorList>
    </citation>
    <scope>NUCLEOTIDE SEQUENCE</scope>
    <source>
        <strain evidence="4">JCM 3091</strain>
    </source>
</reference>
<reference evidence="4" key="1">
    <citation type="journal article" date="2014" name="Int. J. Syst. Evol. Microbiol.">
        <title>Complete genome sequence of Corynebacterium casei LMG S-19264T (=DSM 44701T), isolated from a smear-ripened cheese.</title>
        <authorList>
            <consortium name="US DOE Joint Genome Institute (JGI-PGF)"/>
            <person name="Walter F."/>
            <person name="Albersmeier A."/>
            <person name="Kalinowski J."/>
            <person name="Ruckert C."/>
        </authorList>
    </citation>
    <scope>NUCLEOTIDE SEQUENCE</scope>
    <source>
        <strain evidence="4">JCM 3091</strain>
    </source>
</reference>
<keyword evidence="5" id="KW-1185">Reference proteome</keyword>
<feature type="domain" description="G5" evidence="3">
    <location>
        <begin position="95"/>
        <end position="175"/>
    </location>
</feature>
<feature type="region of interest" description="Disordered" evidence="2">
    <location>
        <begin position="67"/>
        <end position="103"/>
    </location>
</feature>
<keyword evidence="1" id="KW-0732">Signal</keyword>
<feature type="compositionally biased region" description="Pro residues" evidence="2">
    <location>
        <begin position="74"/>
        <end position="95"/>
    </location>
</feature>
<dbReference type="Proteomes" id="UP000662200">
    <property type="component" value="Unassembled WGS sequence"/>
</dbReference>
<dbReference type="Pfam" id="PF07501">
    <property type="entry name" value="G5"/>
    <property type="match status" value="1"/>
</dbReference>
<dbReference type="InterPro" id="IPR011098">
    <property type="entry name" value="G5_dom"/>
</dbReference>
<dbReference type="PROSITE" id="PS51109">
    <property type="entry name" value="G5"/>
    <property type="match status" value="1"/>
</dbReference>
<dbReference type="EMBL" id="BMQC01000002">
    <property type="protein sequence ID" value="GGK16891.1"/>
    <property type="molecule type" value="Genomic_DNA"/>
</dbReference>
<comment type="caution">
    <text evidence="4">The sequence shown here is derived from an EMBL/GenBank/DDBJ whole genome shotgun (WGS) entry which is preliminary data.</text>
</comment>
<protein>
    <recommendedName>
        <fullName evidence="3">G5 domain-containing protein</fullName>
    </recommendedName>
</protein>
<dbReference type="Gene3D" id="2.20.230.10">
    <property type="entry name" value="Resuscitation-promoting factor rpfb"/>
    <property type="match status" value="1"/>
</dbReference>
<evidence type="ECO:0000256" key="1">
    <source>
        <dbReference type="ARBA" id="ARBA00022729"/>
    </source>
</evidence>
<dbReference type="AlphaFoldDB" id="A0A8J3BKB8"/>